<dbReference type="Gene3D" id="3.30.160.60">
    <property type="entry name" value="Classic Zinc Finger"/>
    <property type="match status" value="5"/>
</dbReference>
<organism evidence="17 18">
    <name type="scientific">Stomoxys calcitrans</name>
    <name type="common">Stable fly</name>
    <name type="synonym">Conops calcitrans</name>
    <dbReference type="NCBI Taxonomy" id="35570"/>
    <lineage>
        <taxon>Eukaryota</taxon>
        <taxon>Metazoa</taxon>
        <taxon>Ecdysozoa</taxon>
        <taxon>Arthropoda</taxon>
        <taxon>Hexapoda</taxon>
        <taxon>Insecta</taxon>
        <taxon>Pterygota</taxon>
        <taxon>Neoptera</taxon>
        <taxon>Endopterygota</taxon>
        <taxon>Diptera</taxon>
        <taxon>Brachycera</taxon>
        <taxon>Muscomorpha</taxon>
        <taxon>Muscoidea</taxon>
        <taxon>Muscidae</taxon>
        <taxon>Stomoxys</taxon>
    </lineage>
</organism>
<dbReference type="GO" id="GO:0000981">
    <property type="term" value="F:DNA-binding transcription factor activity, RNA polymerase II-specific"/>
    <property type="evidence" value="ECO:0007669"/>
    <property type="project" value="TreeGrafter"/>
</dbReference>
<dbReference type="OrthoDB" id="6077919at2759"/>
<dbReference type="Pfam" id="PF07776">
    <property type="entry name" value="zf-AD"/>
    <property type="match status" value="1"/>
</dbReference>
<dbReference type="AlphaFoldDB" id="A0A1I8Q202"/>
<evidence type="ECO:0000256" key="11">
    <source>
        <dbReference type="ARBA" id="ARBA00037948"/>
    </source>
</evidence>
<evidence type="ECO:0000259" key="16">
    <source>
        <dbReference type="PROSITE" id="PS51915"/>
    </source>
</evidence>
<feature type="domain" description="ZAD" evidence="16">
    <location>
        <begin position="9"/>
        <end position="88"/>
    </location>
</feature>
<dbReference type="FunFam" id="3.30.160.60:FF:000193">
    <property type="entry name" value="Zinc finger protein 300"/>
    <property type="match status" value="1"/>
</dbReference>
<keyword evidence="8" id="KW-0238">DNA-binding</keyword>
<dbReference type="Gene3D" id="3.40.1800.20">
    <property type="match status" value="1"/>
</dbReference>
<dbReference type="Pfam" id="PF00096">
    <property type="entry name" value="zf-C2H2"/>
    <property type="match status" value="4"/>
</dbReference>
<proteinExistence type="inferred from homology"/>
<keyword evidence="9" id="KW-0804">Transcription</keyword>
<evidence type="ECO:0000256" key="12">
    <source>
        <dbReference type="PROSITE-ProRule" id="PRU00042"/>
    </source>
</evidence>
<evidence type="ECO:0000256" key="1">
    <source>
        <dbReference type="ARBA" id="ARBA00004123"/>
    </source>
</evidence>
<feature type="domain" description="C2H2-type" evidence="15">
    <location>
        <begin position="353"/>
        <end position="380"/>
    </location>
</feature>
<evidence type="ECO:0000256" key="3">
    <source>
        <dbReference type="ARBA" id="ARBA00022723"/>
    </source>
</evidence>
<sequence length="599" mass="67912">MCVVIDLDVVCLVCLHHSAQMHSVFSPGDDDAGDIQIAQKISTLSKLKLDANNESLPDKICDSCLQDLTAAWRFHRNCQTAVAVFQSILKPIVQKKVEPPAPVEELAVGTKENTVKEELEQSTEINSCADADEQSEEKEEDAIDESIENHQEMSAEECSPIEEADDEFMEMNQNIAVDNDDYQSAVETPEEESEVIEYYVTEDGLHEITSNEEIQNRITASNVEHKKETSTIASKKLVMNSTRSTTTSRAWPFVLKKTTQKAEAPKTATTRSSQQLLRNQKLSKVGNTSAIDTGKATPKQVKERSQTATQLTVQCIKDQQEKQNGTQLSVEKPVVKSARKRRAPLPLDAKPPKICEICGNSYRFQHALNAHMRRHYQDKPFPCEMCEKAFVSNVELRRHMRVHTGHKPYGCQYCERRFSDFGSRIKHERTHTGERPYVCNTCGKAFAYPHVLSVHLRTHTGEKKFRCDYCVKGFTKKAYLLSHIEQHHGLNKDITTYELAMDDDEGTDAMEDCSNDLAEMKNVKFDDCIFTPEFGGETHDIVQQEDDGDVDESYDEDDGNKKIIVQKSLLRSKIESSHPTETDVQEVEIHLDEYTIRVR</sequence>
<evidence type="ECO:0000256" key="13">
    <source>
        <dbReference type="PROSITE-ProRule" id="PRU01263"/>
    </source>
</evidence>
<evidence type="ECO:0000256" key="6">
    <source>
        <dbReference type="ARBA" id="ARBA00022833"/>
    </source>
</evidence>
<dbReference type="GO" id="GO:0005634">
    <property type="term" value="C:nucleus"/>
    <property type="evidence" value="ECO:0007669"/>
    <property type="project" value="UniProtKB-SubCell"/>
</dbReference>
<evidence type="ECO:0008006" key="19">
    <source>
        <dbReference type="Google" id="ProtNLM"/>
    </source>
</evidence>
<keyword evidence="10" id="KW-0539">Nucleus</keyword>
<evidence type="ECO:0000259" key="15">
    <source>
        <dbReference type="PROSITE" id="PS50157"/>
    </source>
</evidence>
<feature type="binding site" evidence="13">
    <location>
        <position position="61"/>
    </location>
    <ligand>
        <name>Zn(2+)</name>
        <dbReference type="ChEBI" id="CHEBI:29105"/>
    </ligand>
</feature>
<keyword evidence="6 13" id="KW-0862">Zinc</keyword>
<evidence type="ECO:0000256" key="14">
    <source>
        <dbReference type="SAM" id="MobiDB-lite"/>
    </source>
</evidence>
<name>A0A1I8Q202_STOCA</name>
<dbReference type="PROSITE" id="PS50157">
    <property type="entry name" value="ZINC_FINGER_C2H2_2"/>
    <property type="match status" value="5"/>
</dbReference>
<dbReference type="PANTHER" id="PTHR24388">
    <property type="entry name" value="ZINC FINGER PROTEIN"/>
    <property type="match status" value="1"/>
</dbReference>
<dbReference type="InterPro" id="IPR036236">
    <property type="entry name" value="Znf_C2H2_sf"/>
</dbReference>
<dbReference type="FunFam" id="3.30.160.60:FF:000100">
    <property type="entry name" value="Zinc finger 45-like"/>
    <property type="match status" value="1"/>
</dbReference>
<dbReference type="SMART" id="SM00355">
    <property type="entry name" value="ZnF_C2H2"/>
    <property type="match status" value="5"/>
</dbReference>
<dbReference type="FunFam" id="3.30.160.60:FF:000325">
    <property type="entry name" value="ZFP90 zinc finger protein"/>
    <property type="match status" value="1"/>
</dbReference>
<dbReference type="SUPFAM" id="SSF57667">
    <property type="entry name" value="beta-beta-alpha zinc fingers"/>
    <property type="match status" value="3"/>
</dbReference>
<evidence type="ECO:0000256" key="8">
    <source>
        <dbReference type="ARBA" id="ARBA00023125"/>
    </source>
</evidence>
<feature type="region of interest" description="Disordered" evidence="14">
    <location>
        <begin position="112"/>
        <end position="140"/>
    </location>
</feature>
<feature type="binding site" evidence="13">
    <location>
        <position position="64"/>
    </location>
    <ligand>
        <name>Zn(2+)</name>
        <dbReference type="ChEBI" id="CHEBI:29105"/>
    </ligand>
</feature>
<dbReference type="PANTHER" id="PTHR24388:SF53">
    <property type="entry name" value="CHORION TRANSCRIPTION FACTOR CF2-RELATED"/>
    <property type="match status" value="1"/>
</dbReference>
<feature type="domain" description="C2H2-type" evidence="15">
    <location>
        <begin position="437"/>
        <end position="464"/>
    </location>
</feature>
<evidence type="ECO:0000256" key="10">
    <source>
        <dbReference type="ARBA" id="ARBA00023242"/>
    </source>
</evidence>
<keyword evidence="3 13" id="KW-0479">Metal-binding</keyword>
<keyword evidence="18" id="KW-1185">Reference proteome</keyword>
<evidence type="ECO:0000256" key="4">
    <source>
        <dbReference type="ARBA" id="ARBA00022737"/>
    </source>
</evidence>
<dbReference type="GO" id="GO:0008270">
    <property type="term" value="F:zinc ion binding"/>
    <property type="evidence" value="ECO:0007669"/>
    <property type="project" value="UniProtKB-UniRule"/>
</dbReference>
<evidence type="ECO:0000256" key="7">
    <source>
        <dbReference type="ARBA" id="ARBA00023015"/>
    </source>
</evidence>
<dbReference type="Proteomes" id="UP000095300">
    <property type="component" value="Unassembled WGS sequence"/>
</dbReference>
<dbReference type="EnsemblMetazoa" id="SCAU013125-RA">
    <property type="protein sequence ID" value="SCAU013125-PA"/>
    <property type="gene ID" value="SCAU013125"/>
</dbReference>
<gene>
    <name evidence="17" type="primary">106092355</name>
</gene>
<evidence type="ECO:0000256" key="2">
    <source>
        <dbReference type="ARBA" id="ARBA00006991"/>
    </source>
</evidence>
<dbReference type="PROSITE" id="PS00028">
    <property type="entry name" value="ZINC_FINGER_C2H2_1"/>
    <property type="match status" value="5"/>
</dbReference>
<keyword evidence="4" id="KW-0677">Repeat</keyword>
<dbReference type="GO" id="GO:0000978">
    <property type="term" value="F:RNA polymerase II cis-regulatory region sequence-specific DNA binding"/>
    <property type="evidence" value="ECO:0007669"/>
    <property type="project" value="TreeGrafter"/>
</dbReference>
<evidence type="ECO:0000313" key="17">
    <source>
        <dbReference type="EnsemblMetazoa" id="SCAU013125-PA"/>
    </source>
</evidence>
<evidence type="ECO:0000256" key="9">
    <source>
        <dbReference type="ARBA" id="ARBA00023163"/>
    </source>
</evidence>
<feature type="binding site" evidence="13">
    <location>
        <position position="11"/>
    </location>
    <ligand>
        <name>Zn(2+)</name>
        <dbReference type="ChEBI" id="CHEBI:29105"/>
    </ligand>
</feature>
<evidence type="ECO:0000313" key="18">
    <source>
        <dbReference type="Proteomes" id="UP000095300"/>
    </source>
</evidence>
<feature type="domain" description="C2H2-type" evidence="15">
    <location>
        <begin position="381"/>
        <end position="408"/>
    </location>
</feature>
<dbReference type="SMART" id="SM00868">
    <property type="entry name" value="zf-AD"/>
    <property type="match status" value="1"/>
</dbReference>
<dbReference type="FunFam" id="3.30.160.60:FF:000770">
    <property type="entry name" value="zinc finger protein 16"/>
    <property type="match status" value="1"/>
</dbReference>
<dbReference type="PROSITE" id="PS51915">
    <property type="entry name" value="ZAD"/>
    <property type="match status" value="1"/>
</dbReference>
<feature type="domain" description="C2H2-type" evidence="15">
    <location>
        <begin position="465"/>
        <end position="492"/>
    </location>
</feature>
<dbReference type="STRING" id="35570.A0A1I8Q202"/>
<reference evidence="17" key="1">
    <citation type="submission" date="2020-05" db="UniProtKB">
        <authorList>
            <consortium name="EnsemblMetazoa"/>
        </authorList>
    </citation>
    <scope>IDENTIFICATION</scope>
    <source>
        <strain evidence="17">USDA</strain>
    </source>
</reference>
<feature type="binding site" evidence="13">
    <location>
        <position position="14"/>
    </location>
    <ligand>
        <name>Zn(2+)</name>
        <dbReference type="ChEBI" id="CHEBI:29105"/>
    </ligand>
</feature>
<dbReference type="InterPro" id="IPR050527">
    <property type="entry name" value="Snail/Krueppel_Znf"/>
</dbReference>
<protein>
    <recommendedName>
        <fullName evidence="19">Protein krueppel</fullName>
    </recommendedName>
</protein>
<evidence type="ECO:0000256" key="5">
    <source>
        <dbReference type="ARBA" id="ARBA00022771"/>
    </source>
</evidence>
<feature type="compositionally biased region" description="Acidic residues" evidence="14">
    <location>
        <begin position="130"/>
        <end position="140"/>
    </location>
</feature>
<dbReference type="KEGG" id="scac:106092355"/>
<comment type="similarity">
    <text evidence="2">Belongs to the krueppel C2H2-type zinc-finger protein family.</text>
</comment>
<dbReference type="InterPro" id="IPR012934">
    <property type="entry name" value="Znf_AD"/>
</dbReference>
<feature type="domain" description="C2H2-type" evidence="15">
    <location>
        <begin position="409"/>
        <end position="436"/>
    </location>
</feature>
<dbReference type="InterPro" id="IPR013087">
    <property type="entry name" value="Znf_C2H2_type"/>
</dbReference>
<keyword evidence="5 12" id="KW-0863">Zinc-finger</keyword>
<comment type="subcellular location">
    <subcellularLocation>
        <location evidence="1">Nucleus</location>
    </subcellularLocation>
</comment>
<dbReference type="SUPFAM" id="SSF57716">
    <property type="entry name" value="Glucocorticoid receptor-like (DNA-binding domain)"/>
    <property type="match status" value="1"/>
</dbReference>
<comment type="similarity">
    <text evidence="11">Belongs to the snail C2H2-type zinc-finger protein family.</text>
</comment>
<keyword evidence="7" id="KW-0805">Transcription regulation</keyword>
<dbReference type="VEuPathDB" id="VectorBase:SCAU013125"/>
<accession>A0A1I8Q202</accession>